<reference evidence="5" key="2">
    <citation type="submission" date="2020-11" db="EMBL/GenBank/DDBJ databases">
        <authorList>
            <person name="Cecchin M."/>
            <person name="Marcolungo L."/>
            <person name="Rossato M."/>
            <person name="Girolomoni L."/>
            <person name="Cosentino E."/>
            <person name="Cuine S."/>
            <person name="Li-Beisson Y."/>
            <person name="Delledonne M."/>
            <person name="Ballottari M."/>
        </authorList>
    </citation>
    <scope>NUCLEOTIDE SEQUENCE</scope>
    <source>
        <strain evidence="5">211/11P</strain>
        <tissue evidence="5">Whole cell</tissue>
    </source>
</reference>
<evidence type="ECO:0000313" key="6">
    <source>
        <dbReference type="Proteomes" id="UP001055712"/>
    </source>
</evidence>
<dbReference type="Gene3D" id="3.30.1370.110">
    <property type="match status" value="1"/>
</dbReference>
<feature type="compositionally biased region" description="Low complexity" evidence="3">
    <location>
        <begin position="70"/>
        <end position="99"/>
    </location>
</feature>
<feature type="repeat" description="PPR" evidence="2">
    <location>
        <begin position="678"/>
        <end position="712"/>
    </location>
</feature>
<feature type="repeat" description="PPR" evidence="2">
    <location>
        <begin position="1411"/>
        <end position="1445"/>
    </location>
</feature>
<evidence type="ECO:0000259" key="4">
    <source>
        <dbReference type="PROSITE" id="PS50828"/>
    </source>
</evidence>
<dbReference type="PROSITE" id="PS51375">
    <property type="entry name" value="PPR"/>
    <property type="match status" value="10"/>
</dbReference>
<protein>
    <recommendedName>
        <fullName evidence="4">Smr domain-containing protein</fullName>
    </recommendedName>
</protein>
<gene>
    <name evidence="5" type="ORF">D9Q98_008840</name>
</gene>
<dbReference type="Pfam" id="PF23276">
    <property type="entry name" value="TPR_24"/>
    <property type="match status" value="1"/>
</dbReference>
<feature type="region of interest" description="Disordered" evidence="3">
    <location>
        <begin position="383"/>
        <end position="477"/>
    </location>
</feature>
<evidence type="ECO:0000313" key="5">
    <source>
        <dbReference type="EMBL" id="KAI3426474.1"/>
    </source>
</evidence>
<dbReference type="Gene3D" id="1.25.40.10">
    <property type="entry name" value="Tetratricopeptide repeat domain"/>
    <property type="match status" value="5"/>
</dbReference>
<feature type="repeat" description="PPR" evidence="2">
    <location>
        <begin position="1193"/>
        <end position="1227"/>
    </location>
</feature>
<dbReference type="Pfam" id="PF13041">
    <property type="entry name" value="PPR_2"/>
    <property type="match status" value="2"/>
</dbReference>
<feature type="compositionally biased region" description="Low complexity" evidence="3">
    <location>
        <begin position="500"/>
        <end position="512"/>
    </location>
</feature>
<feature type="region of interest" description="Disordered" evidence="3">
    <location>
        <begin position="500"/>
        <end position="566"/>
    </location>
</feature>
<dbReference type="Pfam" id="PF17177">
    <property type="entry name" value="PPR_long"/>
    <property type="match status" value="1"/>
</dbReference>
<feature type="compositionally biased region" description="Low complexity" evidence="3">
    <location>
        <begin position="291"/>
        <end position="309"/>
    </location>
</feature>
<dbReference type="InterPro" id="IPR002885">
    <property type="entry name" value="PPR_rpt"/>
</dbReference>
<feature type="compositionally biased region" description="Polar residues" evidence="3">
    <location>
        <begin position="148"/>
        <end position="179"/>
    </location>
</feature>
<evidence type="ECO:0000256" key="2">
    <source>
        <dbReference type="PROSITE-ProRule" id="PRU00708"/>
    </source>
</evidence>
<keyword evidence="1" id="KW-0677">Repeat</keyword>
<dbReference type="PROSITE" id="PS50828">
    <property type="entry name" value="SMR"/>
    <property type="match status" value="1"/>
</dbReference>
<dbReference type="InterPro" id="IPR036063">
    <property type="entry name" value="Smr_dom_sf"/>
</dbReference>
<feature type="compositionally biased region" description="Low complexity" evidence="3">
    <location>
        <begin position="180"/>
        <end position="196"/>
    </location>
</feature>
<sequence length="1735" mass="190108">MSVWTAAGSKTASRGGEASQAPGISKRCRRSRLAGSSPLLVRTCFGRPSSTCRHQPHVHAASSIADEQQPEQPQLTQPTSLPADSSSSDDSTVVPSLTQRPRRSDAAAAAAAVPPAVPPQPYQRPVPRPQQRSNGVEGGFASDRGARQSPSLRALLNQQRKQQRQASSYGKSQQPWLSRQQQEQQAAQPYVQGQPAWKTRQNALAAQRPRRRHDPSEPSGQGRLRRRQEQQTFLTYSQQRQQQEQQHLMQASFLRQQQVPVPHWIREVAEEMLEAAAAAAIKAADRTEGPAAEQRSQQREQQQQQNQEQQQDRDQRPDQDQEQQQAQQAQAQQAQQQQQQAEQQAQQAQQQQRGKRTLPEGLLGRYEQPEAVLRELNRHLPPFFTIPSRQDREAREAKKLAAQQQVGQEGGGAEEVETQAVGQEEEESEGEEEEEAGDDDSDEEQQEQQPARSVPRKQRTDPAAASSAAAAAAAAADAGGIFAAELSQILANFQQSAAAQAQQEEQQQQPEEQQQEEERRQANGAAAATEVGEVGTKAAAASSSEEQARSQAGAATANPPRPRRKRRLDEGGFVLLLRAVAILGDGMRSALAVLVAADRYRPKYPTRSHDVIASLLRLCSTLLEDEAAVVLVALAREWGVELDRPMWRSVLDVCAKAGKPDVVLAQFKQMEAEGLPPDAVAHTILVMAHEKAGRCEAALQALEHMRALGLERSSFTYRAVVSALLRADRLVEAVEMLDAMAADGVEGNAVIYQTLINAFIDRNQEDKVDQLLQRMRDNKVRFNEQAVARLTGFCFSRNQPQLAFQLFKRVREMGLLALDAAEEVPAREGSSSSGSSSSDSDSDSSRSSSTADGALSEDESVEAGTESEAEESSREDGKEEAAAAVGSDSEAEEQFVAAASELLAADAGAAGDSSAAQPGAEAALAAAAAAAVLKEQSGSSSVGRWVSRELELPALPVPGGCWVSRGLDLPPASQQGWVSEGEAARRAAEEEREQKQLRSRARGQAAFCYCRMIAACHKARMHDEAWRVYAWMLEDGLRPDRTTYSRLISLCAHSPSQYGAGVEALYDRMVAEGVDVDVYMSLHLVTALAAGAADDGVSGPPPRWPVVLRVLHDLHIKLPAYKDTHVQTVAVSMASRHGRLDDALAVYRLMLQDGVLPKAPTFNALIAACMRCGAPSRGFRFHDAMRAMGTQPDVVTISTLITCCERLGDWRRAKMLWDGMLEQGLQPDTICCNTLMTCMERCNQPALALQVFEQVLAAAREESSDVTFAALCDQFLQQGKWDKLRCALPLKEWLEGQGEDAAQVTQAELAERAAAEGGCWREAADLFRGMEWAASCVAQPNVVTYNAAIISCSRLADWRRARELKDEMLGRGIPAASIAFNSVLAACEAAKELEVGLEVLQEMRAAGVPGDQYTYSTLISCCQGPNHVALAMRLFREMQDEGLVPNTIVINALLNVCSSAADAETAEEVFRYVTDHLGQPPDEITLHCMMEVMGRVGRWADGLRFFMLAFQQLGSYRGVMQLDLTQQHWAAQLDLHYLSVTGARIVLRAWLLYLKRRALAGERLEPNADFRIVTGWGRNSPDNVPRLKPEVARCLQQELGPPLAVHEPPNNLGVYHVPIPDMYTWLLTQADLGYRPADEEEAWGLMQLLQQLQQQEEGGAGSQPGGNQAGSGTELDWMQDYEQVAWEPVVAAVEDSSAADEALQAEQLEQGQREPQQQQLDTQQEQQQARQPQQD</sequence>
<feature type="compositionally biased region" description="Low complexity" evidence="3">
    <location>
        <begin position="522"/>
        <end position="555"/>
    </location>
</feature>
<dbReference type="InterPro" id="IPR057027">
    <property type="entry name" value="TPR_mt"/>
</dbReference>
<dbReference type="OrthoDB" id="185373at2759"/>
<dbReference type="InterPro" id="IPR033443">
    <property type="entry name" value="PROP1-like_PPR_dom"/>
</dbReference>
<evidence type="ECO:0000256" key="1">
    <source>
        <dbReference type="ARBA" id="ARBA00022737"/>
    </source>
</evidence>
<dbReference type="SUPFAM" id="SSF160443">
    <property type="entry name" value="SMR domain-like"/>
    <property type="match status" value="1"/>
</dbReference>
<feature type="repeat" description="PPR" evidence="2">
    <location>
        <begin position="1005"/>
        <end position="1039"/>
    </location>
</feature>
<feature type="region of interest" description="Disordered" evidence="3">
    <location>
        <begin position="46"/>
        <end position="243"/>
    </location>
</feature>
<feature type="repeat" description="PPR" evidence="2">
    <location>
        <begin position="1158"/>
        <end position="1192"/>
    </location>
</feature>
<dbReference type="InterPro" id="IPR011990">
    <property type="entry name" value="TPR-like_helical_dom_sf"/>
</dbReference>
<feature type="compositionally biased region" description="Acidic residues" evidence="3">
    <location>
        <begin position="412"/>
        <end position="446"/>
    </location>
</feature>
<name>A0A9D4TIS6_CHLVU</name>
<dbReference type="EMBL" id="SIDB01000011">
    <property type="protein sequence ID" value="KAI3426474.1"/>
    <property type="molecule type" value="Genomic_DNA"/>
</dbReference>
<feature type="repeat" description="PPR" evidence="2">
    <location>
        <begin position="643"/>
        <end position="677"/>
    </location>
</feature>
<feature type="repeat" description="PPR" evidence="2">
    <location>
        <begin position="1341"/>
        <end position="1375"/>
    </location>
</feature>
<dbReference type="InterPro" id="IPR002625">
    <property type="entry name" value="Smr_dom"/>
</dbReference>
<feature type="repeat" description="PPR" evidence="2">
    <location>
        <begin position="748"/>
        <end position="782"/>
    </location>
</feature>
<dbReference type="Proteomes" id="UP001055712">
    <property type="component" value="Unassembled WGS sequence"/>
</dbReference>
<feature type="compositionally biased region" description="Pro residues" evidence="3">
    <location>
        <begin position="115"/>
        <end position="128"/>
    </location>
</feature>
<feature type="region of interest" description="Disordered" evidence="3">
    <location>
        <begin position="822"/>
        <end position="891"/>
    </location>
</feature>
<feature type="region of interest" description="Disordered" evidence="3">
    <location>
        <begin position="1"/>
        <end position="31"/>
    </location>
</feature>
<keyword evidence="6" id="KW-1185">Reference proteome</keyword>
<organism evidence="5 6">
    <name type="scientific">Chlorella vulgaris</name>
    <name type="common">Green alga</name>
    <dbReference type="NCBI Taxonomy" id="3077"/>
    <lineage>
        <taxon>Eukaryota</taxon>
        <taxon>Viridiplantae</taxon>
        <taxon>Chlorophyta</taxon>
        <taxon>core chlorophytes</taxon>
        <taxon>Trebouxiophyceae</taxon>
        <taxon>Chlorellales</taxon>
        <taxon>Chlorellaceae</taxon>
        <taxon>Chlorella clade</taxon>
        <taxon>Chlorella</taxon>
    </lineage>
</organism>
<feature type="repeat" description="PPR" evidence="2">
    <location>
        <begin position="713"/>
        <end position="747"/>
    </location>
</feature>
<feature type="compositionally biased region" description="Low complexity" evidence="3">
    <location>
        <begin position="322"/>
        <end position="352"/>
    </location>
</feature>
<feature type="compositionally biased region" description="Gly residues" evidence="3">
    <location>
        <begin position="1658"/>
        <end position="1669"/>
    </location>
</feature>
<dbReference type="PANTHER" id="PTHR47936:SF1">
    <property type="entry name" value="PENTATRICOPEPTIDE REPEAT-CONTAINING PROTEIN GUN1, CHLOROPLASTIC"/>
    <property type="match status" value="1"/>
</dbReference>
<feature type="compositionally biased region" description="Basic and acidic residues" evidence="3">
    <location>
        <begin position="871"/>
        <end position="881"/>
    </location>
</feature>
<accession>A0A9D4TIS6</accession>
<dbReference type="NCBIfam" id="TIGR00756">
    <property type="entry name" value="PPR"/>
    <property type="match status" value="5"/>
</dbReference>
<feature type="region of interest" description="Disordered" evidence="3">
    <location>
        <begin position="1693"/>
        <end position="1735"/>
    </location>
</feature>
<feature type="compositionally biased region" description="Low complexity" evidence="3">
    <location>
        <begin position="463"/>
        <end position="477"/>
    </location>
</feature>
<proteinExistence type="predicted"/>
<dbReference type="Pfam" id="PF01535">
    <property type="entry name" value="PPR"/>
    <property type="match status" value="1"/>
</dbReference>
<feature type="repeat" description="PPR" evidence="2">
    <location>
        <begin position="1123"/>
        <end position="1157"/>
    </location>
</feature>
<dbReference type="PANTHER" id="PTHR47936">
    <property type="entry name" value="PPR_LONG DOMAIN-CONTAINING PROTEIN"/>
    <property type="match status" value="1"/>
</dbReference>
<comment type="caution">
    <text evidence="5">The sequence shown here is derived from an EMBL/GenBank/DDBJ whole genome shotgun (WGS) entry which is preliminary data.</text>
</comment>
<feature type="compositionally biased region" description="Low complexity" evidence="3">
    <location>
        <begin position="830"/>
        <end position="849"/>
    </location>
</feature>
<feature type="compositionally biased region" description="Basic and acidic residues" evidence="3">
    <location>
        <begin position="310"/>
        <end position="319"/>
    </location>
</feature>
<feature type="compositionally biased region" description="Acidic residues" evidence="3">
    <location>
        <begin position="855"/>
        <end position="870"/>
    </location>
</feature>
<evidence type="ECO:0000256" key="3">
    <source>
        <dbReference type="SAM" id="MobiDB-lite"/>
    </source>
</evidence>
<dbReference type="SMART" id="SM00463">
    <property type="entry name" value="SMR"/>
    <property type="match status" value="1"/>
</dbReference>
<feature type="compositionally biased region" description="Basic and acidic residues" evidence="3">
    <location>
        <begin position="389"/>
        <end position="399"/>
    </location>
</feature>
<reference evidence="5" key="1">
    <citation type="journal article" date="2019" name="Plant J.">
        <title>Chlorella vulgaris genome assembly and annotation reveals the molecular basis for metabolic acclimation to high light conditions.</title>
        <authorList>
            <person name="Cecchin M."/>
            <person name="Marcolungo L."/>
            <person name="Rossato M."/>
            <person name="Girolomoni L."/>
            <person name="Cosentino E."/>
            <person name="Cuine S."/>
            <person name="Li-Beisson Y."/>
            <person name="Delledonne M."/>
            <person name="Ballottari M."/>
        </authorList>
    </citation>
    <scope>NUCLEOTIDE SEQUENCE</scope>
    <source>
        <strain evidence="5">211/11P</strain>
    </source>
</reference>
<feature type="region of interest" description="Disordered" evidence="3">
    <location>
        <begin position="280"/>
        <end position="362"/>
    </location>
</feature>
<feature type="region of interest" description="Disordered" evidence="3">
    <location>
        <begin position="1654"/>
        <end position="1673"/>
    </location>
</feature>
<feature type="domain" description="Smr" evidence="4">
    <location>
        <begin position="1533"/>
        <end position="1617"/>
    </location>
</feature>